<feature type="region of interest" description="Disordered" evidence="1">
    <location>
        <begin position="1"/>
        <end position="55"/>
    </location>
</feature>
<dbReference type="AlphaFoldDB" id="A0A0A8YYL2"/>
<name>A0A0A8YYL2_ARUDO</name>
<reference evidence="2" key="1">
    <citation type="submission" date="2014-09" db="EMBL/GenBank/DDBJ databases">
        <authorList>
            <person name="Magalhaes I.L.F."/>
            <person name="Oliveira U."/>
            <person name="Santos F.R."/>
            <person name="Vidigal T.H.D.A."/>
            <person name="Brescovit A.D."/>
            <person name="Santos A.J."/>
        </authorList>
    </citation>
    <scope>NUCLEOTIDE SEQUENCE</scope>
    <source>
        <tissue evidence="2">Shoot tissue taken approximately 20 cm above the soil surface</tissue>
    </source>
</reference>
<sequence length="80" mass="8384">MLHLVVDPPSGTGGPRPTLRIGPRSNSSSALQPSPQVKPRSSSRPHAVTPLRSALRTTAPLTAPVTACLRTSKLLSLLKP</sequence>
<evidence type="ECO:0000256" key="1">
    <source>
        <dbReference type="SAM" id="MobiDB-lite"/>
    </source>
</evidence>
<proteinExistence type="predicted"/>
<organism evidence="2">
    <name type="scientific">Arundo donax</name>
    <name type="common">Giant reed</name>
    <name type="synonym">Donax arundinaceus</name>
    <dbReference type="NCBI Taxonomy" id="35708"/>
    <lineage>
        <taxon>Eukaryota</taxon>
        <taxon>Viridiplantae</taxon>
        <taxon>Streptophyta</taxon>
        <taxon>Embryophyta</taxon>
        <taxon>Tracheophyta</taxon>
        <taxon>Spermatophyta</taxon>
        <taxon>Magnoliopsida</taxon>
        <taxon>Liliopsida</taxon>
        <taxon>Poales</taxon>
        <taxon>Poaceae</taxon>
        <taxon>PACMAD clade</taxon>
        <taxon>Arundinoideae</taxon>
        <taxon>Arundineae</taxon>
        <taxon>Arundo</taxon>
    </lineage>
</organism>
<dbReference type="EMBL" id="GBRH01270203">
    <property type="protein sequence ID" value="JAD27692.1"/>
    <property type="molecule type" value="Transcribed_RNA"/>
</dbReference>
<feature type="compositionally biased region" description="Polar residues" evidence="1">
    <location>
        <begin position="24"/>
        <end position="44"/>
    </location>
</feature>
<accession>A0A0A8YYL2</accession>
<evidence type="ECO:0000313" key="2">
    <source>
        <dbReference type="EMBL" id="JAD27692.1"/>
    </source>
</evidence>
<reference evidence="2" key="2">
    <citation type="journal article" date="2015" name="Data Brief">
        <title>Shoot transcriptome of the giant reed, Arundo donax.</title>
        <authorList>
            <person name="Barrero R.A."/>
            <person name="Guerrero F.D."/>
            <person name="Moolhuijzen P."/>
            <person name="Goolsby J.A."/>
            <person name="Tidwell J."/>
            <person name="Bellgard S.E."/>
            <person name="Bellgard M.I."/>
        </authorList>
    </citation>
    <scope>NUCLEOTIDE SEQUENCE</scope>
    <source>
        <tissue evidence="2">Shoot tissue taken approximately 20 cm above the soil surface</tissue>
    </source>
</reference>
<protein>
    <submittedName>
        <fullName evidence="2">Uncharacterized protein</fullName>
    </submittedName>
</protein>